<evidence type="ECO:0000313" key="13">
    <source>
        <dbReference type="EMBL" id="RLV50691.1"/>
    </source>
</evidence>
<dbReference type="InterPro" id="IPR027417">
    <property type="entry name" value="P-loop_NTPase"/>
</dbReference>
<keyword evidence="9" id="KW-0460">Magnesium</keyword>
<dbReference type="InterPro" id="IPR018247">
    <property type="entry name" value="EF_Hand_1_Ca_BS"/>
</dbReference>
<evidence type="ECO:0000256" key="3">
    <source>
        <dbReference type="ARBA" id="ARBA00019010"/>
    </source>
</evidence>
<dbReference type="OrthoDB" id="9800307at2"/>
<evidence type="ECO:0000256" key="9">
    <source>
        <dbReference type="ARBA" id="ARBA00022842"/>
    </source>
</evidence>
<name>A0A3L8P651_9ACTN</name>
<dbReference type="GO" id="GO:0005524">
    <property type="term" value="F:ATP binding"/>
    <property type="evidence" value="ECO:0007669"/>
    <property type="project" value="UniProtKB-KW"/>
</dbReference>
<dbReference type="GO" id="GO:0016747">
    <property type="term" value="F:acyltransferase activity, transferring groups other than amino-acyl groups"/>
    <property type="evidence" value="ECO:0007669"/>
    <property type="project" value="InterPro"/>
</dbReference>
<keyword evidence="13" id="KW-0808">Transferase</keyword>
<evidence type="ECO:0000256" key="7">
    <source>
        <dbReference type="ARBA" id="ARBA00022741"/>
    </source>
</evidence>
<dbReference type="Pfam" id="PF00583">
    <property type="entry name" value="Acetyltransf_1"/>
    <property type="match status" value="1"/>
</dbReference>
<dbReference type="SUPFAM" id="SSF55729">
    <property type="entry name" value="Acyl-CoA N-acyltransferases (Nat)"/>
    <property type="match status" value="1"/>
</dbReference>
<feature type="domain" description="N-acetyltransferase" evidence="12">
    <location>
        <begin position="1"/>
        <end position="160"/>
    </location>
</feature>
<evidence type="ECO:0000256" key="1">
    <source>
        <dbReference type="ARBA" id="ARBA00004496"/>
    </source>
</evidence>
<evidence type="ECO:0000256" key="6">
    <source>
        <dbReference type="ARBA" id="ARBA00022723"/>
    </source>
</evidence>
<sequence length="307" mass="32699">MRVDLVGPERAADVLAVIHDAFGDRPPLDPPATATDETWESVRDSLAAHGGLLGEVDGEPVATLLFEPEPEQSAPRAPRLLGLRRVGTLKQGRGTGVAQALVAAAEEEAARRGFAGVRLMARAELPATVRFWNRLGYAEAGREGPRLYLRKMLPLRLDLPTADDTRALGGRLGGVLRSGDLVILTGDLGAGKTTLTQGLADALGVAGHVTSPTFVISRVHRATAEGPDLVHVDAYRLGSGAELDDLDLDTDTDRAVTVVEWGEGLAEVLADDRLEVALARDEDDVRHAVVTPVGPRWFDTDLRALEA</sequence>
<evidence type="ECO:0000256" key="8">
    <source>
        <dbReference type="ARBA" id="ARBA00022840"/>
    </source>
</evidence>
<dbReference type="Pfam" id="PF02367">
    <property type="entry name" value="TsaE"/>
    <property type="match status" value="1"/>
</dbReference>
<evidence type="ECO:0000259" key="12">
    <source>
        <dbReference type="PROSITE" id="PS51186"/>
    </source>
</evidence>
<comment type="subcellular location">
    <subcellularLocation>
        <location evidence="1">Cytoplasm</location>
    </subcellularLocation>
</comment>
<dbReference type="NCBIfam" id="TIGR00150">
    <property type="entry name" value="T6A_YjeE"/>
    <property type="match status" value="1"/>
</dbReference>
<dbReference type="GO" id="GO:0005737">
    <property type="term" value="C:cytoplasm"/>
    <property type="evidence" value="ECO:0007669"/>
    <property type="project" value="UniProtKB-SubCell"/>
</dbReference>
<dbReference type="EMBL" id="RDBE01000001">
    <property type="protein sequence ID" value="RLV50691.1"/>
    <property type="molecule type" value="Genomic_DNA"/>
</dbReference>
<protein>
    <recommendedName>
        <fullName evidence="3">tRNA threonylcarbamoyladenosine biosynthesis protein TsaE</fullName>
    </recommendedName>
    <alternativeName>
        <fullName evidence="11">t(6)A37 threonylcarbamoyladenosine biosynthesis protein TsaE</fullName>
    </alternativeName>
</protein>
<comment type="caution">
    <text evidence="13">The sequence shown here is derived from an EMBL/GenBank/DDBJ whole genome shotgun (WGS) entry which is preliminary data.</text>
</comment>
<dbReference type="InterPro" id="IPR003442">
    <property type="entry name" value="T6A_TsaE"/>
</dbReference>
<dbReference type="PANTHER" id="PTHR33540">
    <property type="entry name" value="TRNA THREONYLCARBAMOYLADENOSINE BIOSYNTHESIS PROTEIN TSAE"/>
    <property type="match status" value="1"/>
</dbReference>
<comment type="function">
    <text evidence="10">Required for the formation of a threonylcarbamoyl group on adenosine at position 37 (t(6)A37) in tRNAs that read codons beginning with adenine. Is involved in the transfer of the threonylcarbamoyl moiety of threonylcarbamoyl-AMP (TC-AMP) to the N6 group of A37, together with TsaD and TsaB. TsaE seems to play an indirect role in the t(6)A biosynthesis pathway, possibly in regulating the core enzymatic function of TsaD.</text>
</comment>
<dbReference type="AlphaFoldDB" id="A0A3L8P651"/>
<keyword evidence="5" id="KW-0819">tRNA processing</keyword>
<keyword evidence="14" id="KW-1185">Reference proteome</keyword>
<evidence type="ECO:0000256" key="4">
    <source>
        <dbReference type="ARBA" id="ARBA00022490"/>
    </source>
</evidence>
<organism evidence="13 14">
    <name type="scientific">Nocardioides mangrovicus</name>
    <dbReference type="NCBI Taxonomy" id="2478913"/>
    <lineage>
        <taxon>Bacteria</taxon>
        <taxon>Bacillati</taxon>
        <taxon>Actinomycetota</taxon>
        <taxon>Actinomycetes</taxon>
        <taxon>Propionibacteriales</taxon>
        <taxon>Nocardioidaceae</taxon>
        <taxon>Nocardioides</taxon>
    </lineage>
</organism>
<keyword evidence="6" id="KW-0479">Metal-binding</keyword>
<dbReference type="PROSITE" id="PS51186">
    <property type="entry name" value="GNAT"/>
    <property type="match status" value="1"/>
</dbReference>
<dbReference type="PROSITE" id="PS00018">
    <property type="entry name" value="EF_HAND_1"/>
    <property type="match status" value="1"/>
</dbReference>
<proteinExistence type="inferred from homology"/>
<dbReference type="GO" id="GO:0002949">
    <property type="term" value="P:tRNA threonylcarbamoyladenosine modification"/>
    <property type="evidence" value="ECO:0007669"/>
    <property type="project" value="InterPro"/>
</dbReference>
<keyword evidence="4" id="KW-0963">Cytoplasm</keyword>
<dbReference type="Proteomes" id="UP000281708">
    <property type="component" value="Unassembled WGS sequence"/>
</dbReference>
<dbReference type="PANTHER" id="PTHR33540:SF2">
    <property type="entry name" value="TRNA THREONYLCARBAMOYLADENOSINE BIOSYNTHESIS PROTEIN TSAE"/>
    <property type="match status" value="1"/>
</dbReference>
<accession>A0A3L8P651</accession>
<dbReference type="Gene3D" id="3.40.50.300">
    <property type="entry name" value="P-loop containing nucleotide triphosphate hydrolases"/>
    <property type="match status" value="1"/>
</dbReference>
<evidence type="ECO:0000313" key="14">
    <source>
        <dbReference type="Proteomes" id="UP000281708"/>
    </source>
</evidence>
<dbReference type="SUPFAM" id="SSF52540">
    <property type="entry name" value="P-loop containing nucleoside triphosphate hydrolases"/>
    <property type="match status" value="1"/>
</dbReference>
<keyword evidence="8" id="KW-0067">ATP-binding</keyword>
<dbReference type="InterPro" id="IPR000182">
    <property type="entry name" value="GNAT_dom"/>
</dbReference>
<gene>
    <name evidence="13" type="primary">tsaE</name>
    <name evidence="13" type="ORF">D9V37_01605</name>
</gene>
<dbReference type="RefSeq" id="WP_121804372.1">
    <property type="nucleotide sequence ID" value="NZ_RDBE01000001.1"/>
</dbReference>
<dbReference type="GO" id="GO:0046872">
    <property type="term" value="F:metal ion binding"/>
    <property type="evidence" value="ECO:0007669"/>
    <property type="project" value="UniProtKB-KW"/>
</dbReference>
<evidence type="ECO:0000256" key="2">
    <source>
        <dbReference type="ARBA" id="ARBA00007599"/>
    </source>
</evidence>
<evidence type="ECO:0000256" key="10">
    <source>
        <dbReference type="ARBA" id="ARBA00024908"/>
    </source>
</evidence>
<comment type="similarity">
    <text evidence="2">Belongs to the TsaE family.</text>
</comment>
<keyword evidence="7" id="KW-0547">Nucleotide-binding</keyword>
<dbReference type="InterPro" id="IPR016181">
    <property type="entry name" value="Acyl_CoA_acyltransferase"/>
</dbReference>
<evidence type="ECO:0000256" key="11">
    <source>
        <dbReference type="ARBA" id="ARBA00032441"/>
    </source>
</evidence>
<dbReference type="Gene3D" id="3.40.630.30">
    <property type="match status" value="1"/>
</dbReference>
<reference evidence="13 14" key="1">
    <citation type="submission" date="2018-10" db="EMBL/GenBank/DDBJ databases">
        <title>Marmoricola sp. 4Q3S-7 whole genome shotgun sequence.</title>
        <authorList>
            <person name="Li F."/>
        </authorList>
    </citation>
    <scope>NUCLEOTIDE SEQUENCE [LARGE SCALE GENOMIC DNA]</scope>
    <source>
        <strain evidence="13 14">4Q3S-7</strain>
    </source>
</reference>
<evidence type="ECO:0000256" key="5">
    <source>
        <dbReference type="ARBA" id="ARBA00022694"/>
    </source>
</evidence>